<evidence type="ECO:0008006" key="4">
    <source>
        <dbReference type="Google" id="ProtNLM"/>
    </source>
</evidence>
<proteinExistence type="predicted"/>
<organism evidence="2 3">
    <name type="scientific">Flavobacterium glycines</name>
    <dbReference type="NCBI Taxonomy" id="551990"/>
    <lineage>
        <taxon>Bacteria</taxon>
        <taxon>Pseudomonadati</taxon>
        <taxon>Bacteroidota</taxon>
        <taxon>Flavobacteriia</taxon>
        <taxon>Flavobacteriales</taxon>
        <taxon>Flavobacteriaceae</taxon>
        <taxon>Flavobacterium</taxon>
    </lineage>
</organism>
<dbReference type="AlphaFoldDB" id="A0A1B9DN49"/>
<dbReference type="OrthoDB" id="1376970at2"/>
<comment type="caution">
    <text evidence="2">The sequence shown here is derived from an EMBL/GenBank/DDBJ whole genome shotgun (WGS) entry which is preliminary data.</text>
</comment>
<keyword evidence="1" id="KW-1133">Transmembrane helix</keyword>
<keyword evidence="1" id="KW-0472">Membrane</keyword>
<evidence type="ECO:0000313" key="2">
    <source>
        <dbReference type="EMBL" id="OCB71117.1"/>
    </source>
</evidence>
<accession>A0A1B9DN49</accession>
<feature type="transmembrane region" description="Helical" evidence="1">
    <location>
        <begin position="45"/>
        <end position="65"/>
    </location>
</feature>
<feature type="transmembrane region" description="Helical" evidence="1">
    <location>
        <begin position="18"/>
        <end position="39"/>
    </location>
</feature>
<name>A0A1B9DN49_9FLAO</name>
<evidence type="ECO:0000313" key="3">
    <source>
        <dbReference type="Proteomes" id="UP000093226"/>
    </source>
</evidence>
<keyword evidence="1" id="KW-0812">Transmembrane</keyword>
<protein>
    <recommendedName>
        <fullName evidence="4">C4-dicarboxylate ABC transporter</fullName>
    </recommendedName>
</protein>
<sequence length="78" mass="9269">MLKRFITNIQKKSLKERFLLVIGILFFILYFILGLIVIFMDNFPIALPLNYRLAFGALLIIYAFIRCLRIINDNKEEE</sequence>
<dbReference type="Proteomes" id="UP000093226">
    <property type="component" value="Unassembled WGS sequence"/>
</dbReference>
<evidence type="ECO:0000256" key="1">
    <source>
        <dbReference type="SAM" id="Phobius"/>
    </source>
</evidence>
<dbReference type="EMBL" id="LVEO01000019">
    <property type="protein sequence ID" value="OCB71117.1"/>
    <property type="molecule type" value="Genomic_DNA"/>
</dbReference>
<reference evidence="3" key="1">
    <citation type="submission" date="2016-03" db="EMBL/GenBank/DDBJ databases">
        <title>Draft genome sequence of Paenibacillus glacialis DSM 22343.</title>
        <authorList>
            <person name="Shin S.-K."/>
            <person name="Yi H."/>
        </authorList>
    </citation>
    <scope>NUCLEOTIDE SEQUENCE [LARGE SCALE GENOMIC DNA]</scope>
    <source>
        <strain evidence="3">NBRC 105008</strain>
    </source>
</reference>
<gene>
    <name evidence="2" type="ORF">FBGL_11770</name>
</gene>